<feature type="region of interest" description="Disordered" evidence="1">
    <location>
        <begin position="458"/>
        <end position="477"/>
    </location>
</feature>
<evidence type="ECO:0000313" key="3">
    <source>
        <dbReference type="Proteomes" id="UP000567179"/>
    </source>
</evidence>
<dbReference type="EMBL" id="JAACJJ010000001">
    <property type="protein sequence ID" value="KAF5330771.1"/>
    <property type="molecule type" value="Genomic_DNA"/>
</dbReference>
<feature type="compositionally biased region" description="Basic and acidic residues" evidence="1">
    <location>
        <begin position="462"/>
        <end position="477"/>
    </location>
</feature>
<name>A0A8H5BWX2_9AGAR</name>
<gene>
    <name evidence="2" type="ORF">D9619_005658</name>
</gene>
<accession>A0A8H5BWX2</accession>
<dbReference type="Proteomes" id="UP000567179">
    <property type="component" value="Unassembled WGS sequence"/>
</dbReference>
<protein>
    <submittedName>
        <fullName evidence="2">Uncharacterized protein</fullName>
    </submittedName>
</protein>
<reference evidence="2 3" key="1">
    <citation type="journal article" date="2020" name="ISME J.">
        <title>Uncovering the hidden diversity of litter-decomposition mechanisms in mushroom-forming fungi.</title>
        <authorList>
            <person name="Floudas D."/>
            <person name="Bentzer J."/>
            <person name="Ahren D."/>
            <person name="Johansson T."/>
            <person name="Persson P."/>
            <person name="Tunlid A."/>
        </authorList>
    </citation>
    <scope>NUCLEOTIDE SEQUENCE [LARGE SCALE GENOMIC DNA]</scope>
    <source>
        <strain evidence="2 3">CBS 101986</strain>
    </source>
</reference>
<sequence>MRFFKAFNILHRRTKSATFVPGPEPELSFVDASYSRGHVSSQPITASPSLLFELATMKEPTVPPNFNHLADRVSGLWRPKRSSHRSSTASAFDAMEKEHARLKDIIQFWVLEHSMLQANLAQCRDDLLAEQRKATALEQKTESDSLLIEGLTGKISHYERLFAHEKVESVDSSLISSHSDKEHAQLPALQHGMVRASIDRDPNVPSGPSSKLRTVDEYSSALRMTLTSRKQLREQKKITKFWKTEALAKSHDESLITPSVSAISSIEEQPLSSRRQDALKALIIRRGQTLSLLPNLVSSSTIGTMKSTLPSSASNASGTSSRLSPLASESMKAEVNLMFGSKGSLNRLALTPPKKLVGHLHPLSSDADTTQASASTSTASSIPIRKSLNIESFSDLNGFFNRTFGSTSRERMSVDLDQSAAFTAPLVFDMTMTTPEGGLGLIRSESSGLFEDGVTQLSTPTKKADRPSLRQASKDCTPRRSWQTYITRATTQQIRTAEKPPAQKTTNKENVPLATSSLKVRNKQSRLPVPIFGRRDV</sequence>
<dbReference type="OrthoDB" id="2798624at2759"/>
<proteinExistence type="predicted"/>
<evidence type="ECO:0000313" key="2">
    <source>
        <dbReference type="EMBL" id="KAF5330771.1"/>
    </source>
</evidence>
<keyword evidence="3" id="KW-1185">Reference proteome</keyword>
<comment type="caution">
    <text evidence="2">The sequence shown here is derived from an EMBL/GenBank/DDBJ whole genome shotgun (WGS) entry which is preliminary data.</text>
</comment>
<evidence type="ECO:0000256" key="1">
    <source>
        <dbReference type="SAM" id="MobiDB-lite"/>
    </source>
</evidence>
<organism evidence="2 3">
    <name type="scientific">Psilocybe cf. subviscida</name>
    <dbReference type="NCBI Taxonomy" id="2480587"/>
    <lineage>
        <taxon>Eukaryota</taxon>
        <taxon>Fungi</taxon>
        <taxon>Dikarya</taxon>
        <taxon>Basidiomycota</taxon>
        <taxon>Agaricomycotina</taxon>
        <taxon>Agaricomycetes</taxon>
        <taxon>Agaricomycetidae</taxon>
        <taxon>Agaricales</taxon>
        <taxon>Agaricineae</taxon>
        <taxon>Strophariaceae</taxon>
        <taxon>Psilocybe</taxon>
    </lineage>
</organism>
<dbReference type="AlphaFoldDB" id="A0A8H5BWX2"/>